<dbReference type="Proteomes" id="UP000027120">
    <property type="component" value="Unassembled WGS sequence"/>
</dbReference>
<reference evidence="1 2" key="1">
    <citation type="submission" date="2014-04" db="EMBL/GenBank/DDBJ databases">
        <authorList>
            <consortium name="International Citrus Genome Consortium"/>
            <person name="Gmitter F."/>
            <person name="Chen C."/>
            <person name="Farmerie W."/>
            <person name="Harkins T."/>
            <person name="Desany B."/>
            <person name="Mohiuddin M."/>
            <person name="Kodira C."/>
            <person name="Borodovsky M."/>
            <person name="Lomsadze A."/>
            <person name="Burns P."/>
            <person name="Jenkins J."/>
            <person name="Prochnik S."/>
            <person name="Shu S."/>
            <person name="Chapman J."/>
            <person name="Pitluck S."/>
            <person name="Schmutz J."/>
            <person name="Rokhsar D."/>
        </authorList>
    </citation>
    <scope>NUCLEOTIDE SEQUENCE</scope>
</reference>
<evidence type="ECO:0000313" key="1">
    <source>
        <dbReference type="EMBL" id="KDO41597.1"/>
    </source>
</evidence>
<sequence>LGTGVDGHPYK</sequence>
<name>A0A067DRF4_CITSI</name>
<proteinExistence type="predicted"/>
<keyword evidence="2" id="KW-1185">Reference proteome</keyword>
<gene>
    <name evidence="1" type="ORF">CISIN_1g0007441mg</name>
</gene>
<feature type="non-terminal residue" evidence="1">
    <location>
        <position position="1"/>
    </location>
</feature>
<dbReference type="EMBL" id="KK785602">
    <property type="protein sequence ID" value="KDO41597.1"/>
    <property type="molecule type" value="Genomic_DNA"/>
</dbReference>
<accession>A0A067DRF4</accession>
<evidence type="ECO:0000313" key="2">
    <source>
        <dbReference type="Proteomes" id="UP000027120"/>
    </source>
</evidence>
<protein>
    <submittedName>
        <fullName evidence="1">Uncharacterized protein</fullName>
    </submittedName>
</protein>
<organism evidence="1 2">
    <name type="scientific">Citrus sinensis</name>
    <name type="common">Sweet orange</name>
    <name type="synonym">Citrus aurantium var. sinensis</name>
    <dbReference type="NCBI Taxonomy" id="2711"/>
    <lineage>
        <taxon>Eukaryota</taxon>
        <taxon>Viridiplantae</taxon>
        <taxon>Streptophyta</taxon>
        <taxon>Embryophyta</taxon>
        <taxon>Tracheophyta</taxon>
        <taxon>Spermatophyta</taxon>
        <taxon>Magnoliopsida</taxon>
        <taxon>eudicotyledons</taxon>
        <taxon>Gunneridae</taxon>
        <taxon>Pentapetalae</taxon>
        <taxon>rosids</taxon>
        <taxon>malvids</taxon>
        <taxon>Sapindales</taxon>
        <taxon>Rutaceae</taxon>
        <taxon>Aurantioideae</taxon>
        <taxon>Citrus</taxon>
    </lineage>
</organism>